<proteinExistence type="predicted"/>
<evidence type="ECO:0000256" key="1">
    <source>
        <dbReference type="SAM" id="MobiDB-lite"/>
    </source>
</evidence>
<sequence length="203" mass="22653">MKPRVVAFSNFWGYDSEASHRSFILQLWLRPPEPVGDVGLALPHRRGQGVWALQREKRYPLFVQGSGKGGDQVGRNNSSQDQGHLDHPTDDSSVGTGLKQTVDEGFTPDPNIRPGVDVNHSILEQNPGVGSVAWHSPPGPPSQIEIKLIQILSDIRVLKISQDEANQKINDQLEQIISHLHKGFRMLNKASRTLRIRRPVKSQ</sequence>
<keyword evidence="3" id="KW-1185">Reference proteome</keyword>
<organism evidence="2 3">
    <name type="scientific">Pleurodeles waltl</name>
    <name type="common">Iberian ribbed newt</name>
    <dbReference type="NCBI Taxonomy" id="8319"/>
    <lineage>
        <taxon>Eukaryota</taxon>
        <taxon>Metazoa</taxon>
        <taxon>Chordata</taxon>
        <taxon>Craniata</taxon>
        <taxon>Vertebrata</taxon>
        <taxon>Euteleostomi</taxon>
        <taxon>Amphibia</taxon>
        <taxon>Batrachia</taxon>
        <taxon>Caudata</taxon>
        <taxon>Salamandroidea</taxon>
        <taxon>Salamandridae</taxon>
        <taxon>Pleurodelinae</taxon>
        <taxon>Pleurodeles</taxon>
    </lineage>
</organism>
<feature type="region of interest" description="Disordered" evidence="1">
    <location>
        <begin position="63"/>
        <end position="113"/>
    </location>
</feature>
<reference evidence="2" key="1">
    <citation type="journal article" date="2022" name="bioRxiv">
        <title>Sequencing and chromosome-scale assembly of the giantPleurodeles waltlgenome.</title>
        <authorList>
            <person name="Brown T."/>
            <person name="Elewa A."/>
            <person name="Iarovenko S."/>
            <person name="Subramanian E."/>
            <person name="Araus A.J."/>
            <person name="Petzold A."/>
            <person name="Susuki M."/>
            <person name="Suzuki K.-i.T."/>
            <person name="Hayashi T."/>
            <person name="Toyoda A."/>
            <person name="Oliveira C."/>
            <person name="Osipova E."/>
            <person name="Leigh N.D."/>
            <person name="Simon A."/>
            <person name="Yun M.H."/>
        </authorList>
    </citation>
    <scope>NUCLEOTIDE SEQUENCE</scope>
    <source>
        <strain evidence="2">20211129_DDA</strain>
        <tissue evidence="2">Liver</tissue>
    </source>
</reference>
<comment type="caution">
    <text evidence="2">The sequence shown here is derived from an EMBL/GenBank/DDBJ whole genome shotgun (WGS) entry which is preliminary data.</text>
</comment>
<gene>
    <name evidence="2" type="ORF">NDU88_001205</name>
</gene>
<name>A0AAV7SYL5_PLEWA</name>
<evidence type="ECO:0000313" key="3">
    <source>
        <dbReference type="Proteomes" id="UP001066276"/>
    </source>
</evidence>
<dbReference type="AlphaFoldDB" id="A0AAV7SYL5"/>
<protein>
    <submittedName>
        <fullName evidence="2">Uncharacterized protein</fullName>
    </submittedName>
</protein>
<evidence type="ECO:0000313" key="2">
    <source>
        <dbReference type="EMBL" id="KAJ1169312.1"/>
    </source>
</evidence>
<dbReference type="EMBL" id="JANPWB010000007">
    <property type="protein sequence ID" value="KAJ1169312.1"/>
    <property type="molecule type" value="Genomic_DNA"/>
</dbReference>
<accession>A0AAV7SYL5</accession>
<dbReference type="Proteomes" id="UP001066276">
    <property type="component" value="Chromosome 4_1"/>
</dbReference>